<dbReference type="EMBL" id="MU004340">
    <property type="protein sequence ID" value="KAF2656152.1"/>
    <property type="molecule type" value="Genomic_DNA"/>
</dbReference>
<keyword evidence="2" id="KW-1133">Transmembrane helix</keyword>
<reference evidence="3" key="1">
    <citation type="journal article" date="2020" name="Stud. Mycol.">
        <title>101 Dothideomycetes genomes: a test case for predicting lifestyles and emergence of pathogens.</title>
        <authorList>
            <person name="Haridas S."/>
            <person name="Albert R."/>
            <person name="Binder M."/>
            <person name="Bloem J."/>
            <person name="Labutti K."/>
            <person name="Salamov A."/>
            <person name="Andreopoulos B."/>
            <person name="Baker S."/>
            <person name="Barry K."/>
            <person name="Bills G."/>
            <person name="Bluhm B."/>
            <person name="Cannon C."/>
            <person name="Castanera R."/>
            <person name="Culley D."/>
            <person name="Daum C."/>
            <person name="Ezra D."/>
            <person name="Gonzalez J."/>
            <person name="Henrissat B."/>
            <person name="Kuo A."/>
            <person name="Liang C."/>
            <person name="Lipzen A."/>
            <person name="Lutzoni F."/>
            <person name="Magnuson J."/>
            <person name="Mondo S."/>
            <person name="Nolan M."/>
            <person name="Ohm R."/>
            <person name="Pangilinan J."/>
            <person name="Park H.-J."/>
            <person name="Ramirez L."/>
            <person name="Alfaro M."/>
            <person name="Sun H."/>
            <person name="Tritt A."/>
            <person name="Yoshinaga Y."/>
            <person name="Zwiers L.-H."/>
            <person name="Turgeon B."/>
            <person name="Goodwin S."/>
            <person name="Spatafora J."/>
            <person name="Crous P."/>
            <person name="Grigoriev I."/>
        </authorList>
    </citation>
    <scope>NUCLEOTIDE SEQUENCE</scope>
    <source>
        <strain evidence="3">CBS 122681</strain>
    </source>
</reference>
<feature type="transmembrane region" description="Helical" evidence="2">
    <location>
        <begin position="35"/>
        <end position="57"/>
    </location>
</feature>
<dbReference type="OrthoDB" id="3798061at2759"/>
<organism evidence="3 4">
    <name type="scientific">Lophiostoma macrostomum CBS 122681</name>
    <dbReference type="NCBI Taxonomy" id="1314788"/>
    <lineage>
        <taxon>Eukaryota</taxon>
        <taxon>Fungi</taxon>
        <taxon>Dikarya</taxon>
        <taxon>Ascomycota</taxon>
        <taxon>Pezizomycotina</taxon>
        <taxon>Dothideomycetes</taxon>
        <taxon>Pleosporomycetidae</taxon>
        <taxon>Pleosporales</taxon>
        <taxon>Lophiostomataceae</taxon>
        <taxon>Lophiostoma</taxon>
    </lineage>
</organism>
<feature type="compositionally biased region" description="Polar residues" evidence="1">
    <location>
        <begin position="10"/>
        <end position="22"/>
    </location>
</feature>
<accession>A0A6A6T922</accession>
<evidence type="ECO:0000256" key="1">
    <source>
        <dbReference type="SAM" id="MobiDB-lite"/>
    </source>
</evidence>
<evidence type="ECO:0000313" key="4">
    <source>
        <dbReference type="Proteomes" id="UP000799324"/>
    </source>
</evidence>
<evidence type="ECO:0000313" key="3">
    <source>
        <dbReference type="EMBL" id="KAF2656152.1"/>
    </source>
</evidence>
<dbReference type="Proteomes" id="UP000799324">
    <property type="component" value="Unassembled WGS sequence"/>
</dbReference>
<keyword evidence="2" id="KW-0812">Transmembrane</keyword>
<name>A0A6A6T922_9PLEO</name>
<feature type="region of interest" description="Disordered" evidence="1">
    <location>
        <begin position="1"/>
        <end position="27"/>
    </location>
</feature>
<gene>
    <name evidence="3" type="ORF">K491DRAFT_715691</name>
</gene>
<protein>
    <submittedName>
        <fullName evidence="3">Uncharacterized protein</fullName>
    </submittedName>
</protein>
<keyword evidence="2" id="KW-0472">Membrane</keyword>
<evidence type="ECO:0000256" key="2">
    <source>
        <dbReference type="SAM" id="Phobius"/>
    </source>
</evidence>
<sequence>MGPDDAQPAGGSQATSTPTPQSDAGGVPMQKTGEIMLIVSLVIIFIVILSMTVHLFIRHRYRRNPQKRPKKDLESTVSSELHSTDKKVFEAAGTEVILCELPPEAPPLQELDAGEVITPLQRAYTGTTRYSEYDFDFGFDAVSPEDVVPQNRQMAVYWSARL</sequence>
<dbReference type="AlphaFoldDB" id="A0A6A6T922"/>
<keyword evidence="4" id="KW-1185">Reference proteome</keyword>
<proteinExistence type="predicted"/>